<gene>
    <name evidence="2" type="ORF">FB45DRAFT_940752</name>
</gene>
<name>A0AAD7B6W3_9AGAR</name>
<feature type="compositionally biased region" description="Polar residues" evidence="1">
    <location>
        <begin position="220"/>
        <end position="234"/>
    </location>
</feature>
<feature type="compositionally biased region" description="Low complexity" evidence="1">
    <location>
        <begin position="360"/>
        <end position="375"/>
    </location>
</feature>
<dbReference type="AlphaFoldDB" id="A0AAD7B6W3"/>
<feature type="compositionally biased region" description="Acidic residues" evidence="1">
    <location>
        <begin position="377"/>
        <end position="387"/>
    </location>
</feature>
<keyword evidence="3" id="KW-1185">Reference proteome</keyword>
<feature type="region of interest" description="Disordered" evidence="1">
    <location>
        <begin position="51"/>
        <end position="176"/>
    </location>
</feature>
<proteinExistence type="predicted"/>
<comment type="caution">
    <text evidence="2">The sequence shown here is derived from an EMBL/GenBank/DDBJ whole genome shotgun (WGS) entry which is preliminary data.</text>
</comment>
<dbReference type="Proteomes" id="UP001221142">
    <property type="component" value="Unassembled WGS sequence"/>
</dbReference>
<evidence type="ECO:0000313" key="2">
    <source>
        <dbReference type="EMBL" id="KAJ7611708.1"/>
    </source>
</evidence>
<evidence type="ECO:0000256" key="1">
    <source>
        <dbReference type="SAM" id="MobiDB-lite"/>
    </source>
</evidence>
<feature type="compositionally biased region" description="Polar residues" evidence="1">
    <location>
        <begin position="131"/>
        <end position="142"/>
    </location>
</feature>
<feature type="compositionally biased region" description="Basic and acidic residues" evidence="1">
    <location>
        <begin position="113"/>
        <end position="128"/>
    </location>
</feature>
<evidence type="ECO:0000313" key="3">
    <source>
        <dbReference type="Proteomes" id="UP001221142"/>
    </source>
</evidence>
<feature type="compositionally biased region" description="Basic and acidic residues" evidence="1">
    <location>
        <begin position="326"/>
        <end position="336"/>
    </location>
</feature>
<feature type="compositionally biased region" description="Acidic residues" evidence="1">
    <location>
        <begin position="298"/>
        <end position="310"/>
    </location>
</feature>
<organism evidence="2 3">
    <name type="scientific">Roridomyces roridus</name>
    <dbReference type="NCBI Taxonomy" id="1738132"/>
    <lineage>
        <taxon>Eukaryota</taxon>
        <taxon>Fungi</taxon>
        <taxon>Dikarya</taxon>
        <taxon>Basidiomycota</taxon>
        <taxon>Agaricomycotina</taxon>
        <taxon>Agaricomycetes</taxon>
        <taxon>Agaricomycetidae</taxon>
        <taxon>Agaricales</taxon>
        <taxon>Marasmiineae</taxon>
        <taxon>Mycenaceae</taxon>
        <taxon>Roridomyces</taxon>
    </lineage>
</organism>
<dbReference type="EMBL" id="JARKIF010000032">
    <property type="protein sequence ID" value="KAJ7611708.1"/>
    <property type="molecule type" value="Genomic_DNA"/>
</dbReference>
<feature type="compositionally biased region" description="Basic and acidic residues" evidence="1">
    <location>
        <begin position="51"/>
        <end position="63"/>
    </location>
</feature>
<feature type="region of interest" description="Disordered" evidence="1">
    <location>
        <begin position="220"/>
        <end position="387"/>
    </location>
</feature>
<feature type="compositionally biased region" description="Basic residues" evidence="1">
    <location>
        <begin position="84"/>
        <end position="94"/>
    </location>
</feature>
<protein>
    <submittedName>
        <fullName evidence="2">Uncharacterized protein</fullName>
    </submittedName>
</protein>
<accession>A0AAD7B6W3</accession>
<feature type="compositionally biased region" description="Low complexity" evidence="1">
    <location>
        <begin position="251"/>
        <end position="272"/>
    </location>
</feature>
<sequence length="387" mass="42672">MAPRMRPPSTVQYEPLRASVFDAFAQLGAFDDDSGIVELIFPDLHVEKESQRARVKLPEEVQQREPSPPPETPRKSRFTFGLRSRSKSRTRGKKEKPERVDVTPTRKPKKTRSSPDLHEDARESEEAPRTPTISSPKKQSAVTPGATPEHQKPKRLTIFPRRAAGASLDQPRPSISEEEWQQITMTGSIADYQEANPFLGTDPNATVSEIKPARLSRFSKFTSGFSRSTPTSPRIESMPTMPGKADESSATDDPTTPTGETTPTGRRTPTAPVVEVDPTTRHPNGSTTTLPAPTPHVEEEEEEPEPEPFDPDSQTDTAEGGEEDSADAKVEAKVMEVDDDERLETTSQMDHARHSLSGISEAATSETVTTSVRESQIIEEVERDPSN</sequence>
<feature type="compositionally biased region" description="Polar residues" evidence="1">
    <location>
        <begin position="281"/>
        <end position="291"/>
    </location>
</feature>
<reference evidence="2" key="1">
    <citation type="submission" date="2023-03" db="EMBL/GenBank/DDBJ databases">
        <title>Massive genome expansion in bonnet fungi (Mycena s.s.) driven by repeated elements and novel gene families across ecological guilds.</title>
        <authorList>
            <consortium name="Lawrence Berkeley National Laboratory"/>
            <person name="Harder C.B."/>
            <person name="Miyauchi S."/>
            <person name="Viragh M."/>
            <person name="Kuo A."/>
            <person name="Thoen E."/>
            <person name="Andreopoulos B."/>
            <person name="Lu D."/>
            <person name="Skrede I."/>
            <person name="Drula E."/>
            <person name="Henrissat B."/>
            <person name="Morin E."/>
            <person name="Kohler A."/>
            <person name="Barry K."/>
            <person name="LaButti K."/>
            <person name="Morin E."/>
            <person name="Salamov A."/>
            <person name="Lipzen A."/>
            <person name="Mereny Z."/>
            <person name="Hegedus B."/>
            <person name="Baldrian P."/>
            <person name="Stursova M."/>
            <person name="Weitz H."/>
            <person name="Taylor A."/>
            <person name="Grigoriev I.V."/>
            <person name="Nagy L.G."/>
            <person name="Martin F."/>
            <person name="Kauserud H."/>
        </authorList>
    </citation>
    <scope>NUCLEOTIDE SEQUENCE</scope>
    <source>
        <strain evidence="2">9284</strain>
    </source>
</reference>